<keyword evidence="1" id="KW-0611">Plant defense</keyword>
<sequence>MKEVRLNKPAFSDNFFGSLKKMEFDAASKRDIVIPSHVLPYLRSLEELHVHSCGAAVVIFEIDDGEATKAMKAIAFRLKKLTLQDLENLKCVWSRNPKGIVSFPNLKGVVVEYCGRLTTLFPLSLARNLVKLKTLRIHKCEKLVEIVEIEDAMEHGTAEMFEFPCLFALTLWNLPLLRCFYPGNLYLECPILESLEVSICPKLKLFASEFDHEPPISMQEQSLFSVEKIVPKLKMLTVNKEIIILLSDARFPKELLFNLNVLDLCFEDDDNKKDTLPFDFLHKVPGVEHLKVRGGIGVKEIFPSHGEILGKLNILTLDFLPKLESIGLEYLSAVSFINLKQLMVSNCQKMEYLFTFSTAKSLVQLMSLDIQNCKSIKEIVKKEDEDALDMIIFGRLQELRLDSIQRLVSFYSGNATLQFPCLRQARITECPNMKTFSDGIINNAPMFCGIQTSEDVWDLQLHDDLNTTIQLLHQEQVEKFACDIQHFKFGDYPFLEEIWQGVVPIPSGNSFNNLKSLIVVECESLSNVIPFYLLRFLCNLKEIEVSNCKSVETIFDVKDTDEADIKPASQISLPLKKVILNQLPNLEHLWNLNPVDEILSLQELQDVYISNCQSLKSLFPTSVANHLVKLEVKNCARLTEIFVPHEADLKGTTKQLKFHSLNSLTLRELPDLKNFYHEKHLLEWPMLKCLDIYHCDMLKLFTSEHHSGEVPDVEDQLDASIDQQSVFSSVEKVLPNLVQLSFKEEDAMAISRGYEFQVMPSLEYQANTGKDNMIGRDELKCHPGWAVIAPPSI</sequence>
<evidence type="ECO:0000313" key="3">
    <source>
        <dbReference type="EMBL" id="KAL2330384.1"/>
    </source>
</evidence>
<feature type="domain" description="Disease resistance protein At4g27190-like leucine-rich repeats" evidence="2">
    <location>
        <begin position="262"/>
        <end position="374"/>
    </location>
</feature>
<feature type="domain" description="Disease resistance protein At4g27190-like leucine-rich repeats" evidence="2">
    <location>
        <begin position="485"/>
        <end position="631"/>
    </location>
</feature>
<dbReference type="InterPro" id="IPR032675">
    <property type="entry name" value="LRR_dom_sf"/>
</dbReference>
<comment type="caution">
    <text evidence="3">The sequence shown here is derived from an EMBL/GenBank/DDBJ whole genome shotgun (WGS) entry which is preliminary data.</text>
</comment>
<protein>
    <recommendedName>
        <fullName evidence="2">Disease resistance protein At4g27190-like leucine-rich repeats domain-containing protein</fullName>
    </recommendedName>
</protein>
<evidence type="ECO:0000256" key="1">
    <source>
        <dbReference type="ARBA" id="ARBA00022821"/>
    </source>
</evidence>
<dbReference type="PANTHER" id="PTHR33463">
    <property type="entry name" value="NB-ARC DOMAIN-CONTAINING PROTEIN-RELATED"/>
    <property type="match status" value="1"/>
</dbReference>
<dbReference type="Pfam" id="PF23247">
    <property type="entry name" value="LRR_RPS2"/>
    <property type="match status" value="3"/>
</dbReference>
<dbReference type="Proteomes" id="UP001603857">
    <property type="component" value="Unassembled WGS sequence"/>
</dbReference>
<dbReference type="Gene3D" id="3.80.10.10">
    <property type="entry name" value="Ribonuclease Inhibitor"/>
    <property type="match status" value="3"/>
</dbReference>
<feature type="domain" description="Disease resistance protein At4g27190-like leucine-rich repeats" evidence="2">
    <location>
        <begin position="2"/>
        <end position="141"/>
    </location>
</feature>
<dbReference type="PANTHER" id="PTHR33463:SF145">
    <property type="entry name" value="NB-ARC DOMAIN-CONTAINING PROTEIN"/>
    <property type="match status" value="1"/>
</dbReference>
<dbReference type="AlphaFoldDB" id="A0ABD1M3N1"/>
<gene>
    <name evidence="3" type="ORF">Fmac_017965</name>
</gene>
<dbReference type="EMBL" id="JBGMDY010000006">
    <property type="protein sequence ID" value="KAL2330384.1"/>
    <property type="molecule type" value="Genomic_DNA"/>
</dbReference>
<keyword evidence="4" id="KW-1185">Reference proteome</keyword>
<evidence type="ECO:0000259" key="2">
    <source>
        <dbReference type="Pfam" id="PF23247"/>
    </source>
</evidence>
<organism evidence="3 4">
    <name type="scientific">Flemingia macrophylla</name>
    <dbReference type="NCBI Taxonomy" id="520843"/>
    <lineage>
        <taxon>Eukaryota</taxon>
        <taxon>Viridiplantae</taxon>
        <taxon>Streptophyta</taxon>
        <taxon>Embryophyta</taxon>
        <taxon>Tracheophyta</taxon>
        <taxon>Spermatophyta</taxon>
        <taxon>Magnoliopsida</taxon>
        <taxon>eudicotyledons</taxon>
        <taxon>Gunneridae</taxon>
        <taxon>Pentapetalae</taxon>
        <taxon>rosids</taxon>
        <taxon>fabids</taxon>
        <taxon>Fabales</taxon>
        <taxon>Fabaceae</taxon>
        <taxon>Papilionoideae</taxon>
        <taxon>50 kb inversion clade</taxon>
        <taxon>NPAAA clade</taxon>
        <taxon>indigoferoid/millettioid clade</taxon>
        <taxon>Phaseoleae</taxon>
        <taxon>Flemingia</taxon>
    </lineage>
</organism>
<dbReference type="SUPFAM" id="SSF52047">
    <property type="entry name" value="RNI-like"/>
    <property type="match status" value="2"/>
</dbReference>
<reference evidence="3 4" key="1">
    <citation type="submission" date="2024-08" db="EMBL/GenBank/DDBJ databases">
        <title>Insights into the chromosomal genome structure of Flemingia macrophylla.</title>
        <authorList>
            <person name="Ding Y."/>
            <person name="Zhao Y."/>
            <person name="Bi W."/>
            <person name="Wu M."/>
            <person name="Zhao G."/>
            <person name="Gong Y."/>
            <person name="Li W."/>
            <person name="Zhang P."/>
        </authorList>
    </citation>
    <scope>NUCLEOTIDE SEQUENCE [LARGE SCALE GENOMIC DNA]</scope>
    <source>
        <strain evidence="3">DYQJB</strain>
        <tissue evidence="3">Leaf</tissue>
    </source>
</reference>
<accession>A0ABD1M3N1</accession>
<dbReference type="InterPro" id="IPR057135">
    <property type="entry name" value="At4g27190-like_LRR"/>
</dbReference>
<proteinExistence type="predicted"/>
<dbReference type="InterPro" id="IPR050905">
    <property type="entry name" value="Plant_NBS-LRR"/>
</dbReference>
<name>A0ABD1M3N1_9FABA</name>
<evidence type="ECO:0000313" key="4">
    <source>
        <dbReference type="Proteomes" id="UP001603857"/>
    </source>
</evidence>